<reference evidence="1" key="1">
    <citation type="submission" date="2018-02" db="EMBL/GenBank/DDBJ databases">
        <title>Rhizophora mucronata_Transcriptome.</title>
        <authorList>
            <person name="Meera S.P."/>
            <person name="Sreeshan A."/>
            <person name="Augustine A."/>
        </authorList>
    </citation>
    <scope>NUCLEOTIDE SEQUENCE</scope>
    <source>
        <tissue evidence="1">Leaf</tissue>
    </source>
</reference>
<protein>
    <submittedName>
        <fullName evidence="1">Uncharacterized protein</fullName>
    </submittedName>
</protein>
<sequence>MYYFCLLCFLINFALVAL</sequence>
<dbReference type="EMBL" id="GGEC01063388">
    <property type="protein sequence ID" value="MBX43872.1"/>
    <property type="molecule type" value="Transcribed_RNA"/>
</dbReference>
<evidence type="ECO:0000313" key="1">
    <source>
        <dbReference type="EMBL" id="MBX43872.1"/>
    </source>
</evidence>
<proteinExistence type="predicted"/>
<name>A0A2P2NMY4_RHIMU</name>
<accession>A0A2P2NMY4</accession>
<dbReference type="AlphaFoldDB" id="A0A2P2NMY4"/>
<organism evidence="1">
    <name type="scientific">Rhizophora mucronata</name>
    <name type="common">Asiatic mangrove</name>
    <dbReference type="NCBI Taxonomy" id="61149"/>
    <lineage>
        <taxon>Eukaryota</taxon>
        <taxon>Viridiplantae</taxon>
        <taxon>Streptophyta</taxon>
        <taxon>Embryophyta</taxon>
        <taxon>Tracheophyta</taxon>
        <taxon>Spermatophyta</taxon>
        <taxon>Magnoliopsida</taxon>
        <taxon>eudicotyledons</taxon>
        <taxon>Gunneridae</taxon>
        <taxon>Pentapetalae</taxon>
        <taxon>rosids</taxon>
        <taxon>fabids</taxon>
        <taxon>Malpighiales</taxon>
        <taxon>Rhizophoraceae</taxon>
        <taxon>Rhizophora</taxon>
    </lineage>
</organism>